<accession>A0A4Y3HYY1</accession>
<dbReference type="EMBL" id="BJLF01000017">
    <property type="protein sequence ID" value="GEA52221.1"/>
    <property type="molecule type" value="Genomic_DNA"/>
</dbReference>
<comment type="caution">
    <text evidence="3">The sequence shown here is derived from an EMBL/GenBank/DDBJ whole genome shotgun (WGS) entry which is preliminary data.</text>
</comment>
<dbReference type="AlphaFoldDB" id="A0A4Y3HYY1"/>
<keyword evidence="4" id="KW-1185">Reference proteome</keyword>
<dbReference type="Pfam" id="PF13531">
    <property type="entry name" value="SBP_bac_11"/>
    <property type="match status" value="1"/>
</dbReference>
<name>A0A4Y3HYY1_9VIBR</name>
<dbReference type="PANTHER" id="PTHR30006">
    <property type="entry name" value="THIAMINE-BINDING PERIPLASMIC PROTEIN-RELATED"/>
    <property type="match status" value="1"/>
</dbReference>
<protein>
    <submittedName>
        <fullName evidence="3">ABC transporter substrate-binding protein</fullName>
    </submittedName>
</protein>
<keyword evidence="1 2" id="KW-0732">Signal</keyword>
<dbReference type="OrthoDB" id="8673316at2"/>
<dbReference type="SUPFAM" id="SSF53850">
    <property type="entry name" value="Periplasmic binding protein-like II"/>
    <property type="match status" value="1"/>
</dbReference>
<feature type="signal peptide" evidence="2">
    <location>
        <begin position="1"/>
        <end position="26"/>
    </location>
</feature>
<sequence length="375" mass="40953">MKINAFRSTILSISLAVAFAPTAVFASTGDDKDIQGLISAAQDEAPITVYAPSGKIVQTAENFTKKYGVQAVGTKVSSSAQVEMMIREYRANNIRGDVIITGDASATVAQLLPMGMAESWVSPTLKSDIADYAKDPLLVYGDPAVWTYNTEIHAECPVNNIWALTDSKWNRRVAIPDPLNKASFLDWFNQLEMHHDKQIAEAYKQYFGKPLDISKESATVSWVKALAKNSPLPTDSDSAAGDTVGAPGQTDSFVGFMSTAKYRDVAQGKVHLGICDTMYPFVGWSTPGYGVISTKTQSPNAAKLFLHFLMTEEGISNQTVDGKVSGNQSIPANQNEASGVQNVYSNILQYDATTGMEDFDNRQDWADIWRINFTR</sequence>
<dbReference type="Gene3D" id="3.40.190.10">
    <property type="entry name" value="Periplasmic binding protein-like II"/>
    <property type="match status" value="2"/>
</dbReference>
<proteinExistence type="predicted"/>
<evidence type="ECO:0000313" key="3">
    <source>
        <dbReference type="EMBL" id="GEA52221.1"/>
    </source>
</evidence>
<reference evidence="3 4" key="1">
    <citation type="submission" date="2019-06" db="EMBL/GenBank/DDBJ databases">
        <title>Whole genome shotgun sequence of Vibrio inusitatus NBRC 102082.</title>
        <authorList>
            <person name="Hosoyama A."/>
            <person name="Uohara A."/>
            <person name="Ohji S."/>
            <person name="Ichikawa N."/>
        </authorList>
    </citation>
    <scope>NUCLEOTIDE SEQUENCE [LARGE SCALE GENOMIC DNA]</scope>
    <source>
        <strain evidence="3 4">NBRC 102082</strain>
    </source>
</reference>
<evidence type="ECO:0000256" key="2">
    <source>
        <dbReference type="SAM" id="SignalP"/>
    </source>
</evidence>
<evidence type="ECO:0000256" key="1">
    <source>
        <dbReference type="ARBA" id="ARBA00022729"/>
    </source>
</evidence>
<organism evidence="3 4">
    <name type="scientific">Vibrio inusitatus NBRC 102082</name>
    <dbReference type="NCBI Taxonomy" id="1219070"/>
    <lineage>
        <taxon>Bacteria</taxon>
        <taxon>Pseudomonadati</taxon>
        <taxon>Pseudomonadota</taxon>
        <taxon>Gammaproteobacteria</taxon>
        <taxon>Vibrionales</taxon>
        <taxon>Vibrionaceae</taxon>
        <taxon>Vibrio</taxon>
    </lineage>
</organism>
<dbReference type="RefSeq" id="WP_141346672.1">
    <property type="nucleotide sequence ID" value="NZ_BJLF01000017.1"/>
</dbReference>
<evidence type="ECO:0000313" key="4">
    <source>
        <dbReference type="Proteomes" id="UP000318717"/>
    </source>
</evidence>
<dbReference type="Proteomes" id="UP000318717">
    <property type="component" value="Unassembled WGS sequence"/>
</dbReference>
<gene>
    <name evidence="3" type="ORF">VIN01S_30250</name>
</gene>
<feature type="chain" id="PRO_5021423635" evidence="2">
    <location>
        <begin position="27"/>
        <end position="375"/>
    </location>
</feature>